<sequence length="470" mass="54372">MIQINDKRALQYQKVDCLLQIQIETVSGIDKNSQKYDFNSGFAYIYLQPAPFENLKFNVFFENDKTRKQLSKRDNIVWFDFDSQQITNYSQSDEDIRFIILLNDNSFQFEFEKGCKSVKKDLIPINNPLLDSQYKCTVDIQTNSLIILLKPQAIQATKYYRIEATIKNPSFVIQNIGVQLRMLRDYSPHILSIGNANNIFETSPINLASYKVSFGWDVLPSQQNPFKMIVVRGDKKDASYIPFNSFKFRFILDIDTPEQQELRVILKLKTEPDDILLAGSIKHNFPGFNVNPQQVKDNFCREYNKDTSDKRKLICSSIGQLKKIKNIIFHLKFQKTYPQNAYSIKSKNGRNWVPQETKHKFTQVSSINSSKNLINFNPTTDIGIKGNNQIQKLVFCFQAPYTDAVKAIQYDSLADKSFNDINNVGMNIIMNPKFSIQQSSVSVELNDSTVPRVSVPKISQNNYSYQWIFN</sequence>
<dbReference type="Proteomes" id="UP000008983">
    <property type="component" value="Unassembled WGS sequence"/>
</dbReference>
<evidence type="ECO:0000313" key="1">
    <source>
        <dbReference type="EMBL" id="EGR28523.1"/>
    </source>
</evidence>
<accession>G0R1Z8</accession>
<keyword evidence="2" id="KW-1185">Reference proteome</keyword>
<dbReference type="AlphaFoldDB" id="G0R1Z8"/>
<dbReference type="InParanoid" id="G0R1Z8"/>
<protein>
    <submittedName>
        <fullName evidence="1">Uncharacterized protein</fullName>
    </submittedName>
</protein>
<dbReference type="EMBL" id="GL984234">
    <property type="protein sequence ID" value="EGR28523.1"/>
    <property type="molecule type" value="Genomic_DNA"/>
</dbReference>
<reference evidence="1 2" key="1">
    <citation type="submission" date="2011-07" db="EMBL/GenBank/DDBJ databases">
        <authorList>
            <person name="Coyne R."/>
            <person name="Brami D."/>
            <person name="Johnson J."/>
            <person name="Hostetler J."/>
            <person name="Hannick L."/>
            <person name="Clark T."/>
            <person name="Cassidy-Hanley D."/>
            <person name="Inman J."/>
        </authorList>
    </citation>
    <scope>NUCLEOTIDE SEQUENCE [LARGE SCALE GENOMIC DNA]</scope>
    <source>
        <strain evidence="1 2">G5</strain>
    </source>
</reference>
<name>G0R1Z8_ICHMU</name>
<gene>
    <name evidence="1" type="ORF">IMG5_173790</name>
</gene>
<dbReference type="RefSeq" id="XP_004029759.1">
    <property type="nucleotide sequence ID" value="XM_004029711.1"/>
</dbReference>
<dbReference type="eggNOG" id="ENOG502R2M7">
    <property type="taxonomic scope" value="Eukaryota"/>
</dbReference>
<evidence type="ECO:0000313" key="2">
    <source>
        <dbReference type="Proteomes" id="UP000008983"/>
    </source>
</evidence>
<organism evidence="1 2">
    <name type="scientific">Ichthyophthirius multifiliis</name>
    <name type="common">White spot disease agent</name>
    <name type="synonym">Ich</name>
    <dbReference type="NCBI Taxonomy" id="5932"/>
    <lineage>
        <taxon>Eukaryota</taxon>
        <taxon>Sar</taxon>
        <taxon>Alveolata</taxon>
        <taxon>Ciliophora</taxon>
        <taxon>Intramacronucleata</taxon>
        <taxon>Oligohymenophorea</taxon>
        <taxon>Hymenostomatida</taxon>
        <taxon>Ophryoglenina</taxon>
        <taxon>Ichthyophthirius</taxon>
    </lineage>
</organism>
<dbReference type="GeneID" id="14904600"/>
<proteinExistence type="predicted"/>